<comment type="subcellular location">
    <subcellularLocation>
        <location evidence="2">Cytoplasm</location>
    </subcellularLocation>
</comment>
<evidence type="ECO:0000313" key="3">
    <source>
        <dbReference type="EMBL" id="MCU6738656.1"/>
    </source>
</evidence>
<evidence type="ECO:0000313" key="4">
    <source>
        <dbReference type="Proteomes" id="UP001208364"/>
    </source>
</evidence>
<gene>
    <name evidence="2" type="primary">cutC</name>
    <name evidence="3" type="ORF">OCV55_08165</name>
</gene>
<reference evidence="3 4" key="1">
    <citation type="journal article" date="2021" name="ISME Commun">
        <title>Automated analysis of genomic sequences facilitates high-throughput and comprehensive description of bacteria.</title>
        <authorList>
            <person name="Hitch T.C.A."/>
        </authorList>
    </citation>
    <scope>NUCLEOTIDE SEQUENCE [LARGE SCALE GENOMIC DNA]</scope>
    <source>
        <strain evidence="3 4">H4_15</strain>
    </source>
</reference>
<dbReference type="SUPFAM" id="SSF110395">
    <property type="entry name" value="CutC-like"/>
    <property type="match status" value="1"/>
</dbReference>
<comment type="similarity">
    <text evidence="1 2">Belongs to the CutC family.</text>
</comment>
<comment type="caution">
    <text evidence="2">Once thought to be involved in copper homeostasis, experiments in E.coli have shown this is not the case.</text>
</comment>
<dbReference type="HAMAP" id="MF_00795">
    <property type="entry name" value="CutC"/>
    <property type="match status" value="1"/>
</dbReference>
<dbReference type="PANTHER" id="PTHR12598">
    <property type="entry name" value="COPPER HOMEOSTASIS PROTEIN CUTC"/>
    <property type="match status" value="1"/>
</dbReference>
<evidence type="ECO:0000256" key="1">
    <source>
        <dbReference type="ARBA" id="ARBA00007768"/>
    </source>
</evidence>
<dbReference type="PANTHER" id="PTHR12598:SF0">
    <property type="entry name" value="COPPER HOMEOSTASIS PROTEIN CUTC HOMOLOG"/>
    <property type="match status" value="1"/>
</dbReference>
<dbReference type="InterPro" id="IPR036822">
    <property type="entry name" value="CutC-like_dom_sf"/>
</dbReference>
<keyword evidence="2" id="KW-0963">Cytoplasm</keyword>
<dbReference type="Pfam" id="PF03932">
    <property type="entry name" value="CutC"/>
    <property type="match status" value="1"/>
</dbReference>
<sequence length="249" mass="27721">MIEICCGSYEDALNAYHGGAKRIELNNALHLGGLTPSLATLKLTKKNTNLKVITMVRPRGAGFCYNEIEFEVMKEDAKSLLENGADGIAFGCLNKDGSICIKQTKEMIEIIKSYQGEVVFHRAFDCVEDPYTSIELLIELGVDRILTSGLKPKAIDGKDLIKNLQEKYGSQIEILAGSGMNASNAKEMMKYTGIYQVHSSCKDWVNDATTHRHEVSYAYAPVPHENDYDVVSKELVEKIVKSIYDKKTK</sequence>
<proteinExistence type="inferred from homology"/>
<keyword evidence="4" id="KW-1185">Reference proteome</keyword>
<dbReference type="Gene3D" id="3.20.20.380">
    <property type="entry name" value="Copper homeostasis (CutC) domain"/>
    <property type="match status" value="1"/>
</dbReference>
<evidence type="ECO:0000256" key="2">
    <source>
        <dbReference type="HAMAP-Rule" id="MF_00795"/>
    </source>
</evidence>
<dbReference type="InterPro" id="IPR005627">
    <property type="entry name" value="CutC-like"/>
</dbReference>
<name>A0ABT2SUY5_9FIRM</name>
<dbReference type="EMBL" id="JAOQJR010000007">
    <property type="protein sequence ID" value="MCU6738656.1"/>
    <property type="molecule type" value="Genomic_DNA"/>
</dbReference>
<accession>A0ABT2SUY5</accession>
<comment type="caution">
    <text evidence="3">The sequence shown here is derived from an EMBL/GenBank/DDBJ whole genome shotgun (WGS) entry which is preliminary data.</text>
</comment>
<organism evidence="3 4">
    <name type="scientific">[Clostridium] ammoniilyticum</name>
    <dbReference type="NCBI Taxonomy" id="2981784"/>
    <lineage>
        <taxon>Bacteria</taxon>
        <taxon>Bacillati</taxon>
        <taxon>Bacillota</taxon>
        <taxon>Erysipelotrichia</taxon>
        <taxon>Erysipelotrichales</taxon>
        <taxon>Coprobacillaceae</taxon>
        <taxon>Faecalibacillus</taxon>
    </lineage>
</organism>
<dbReference type="Proteomes" id="UP001208364">
    <property type="component" value="Unassembled WGS sequence"/>
</dbReference>
<protein>
    <recommendedName>
        <fullName evidence="2">PF03932 family protein CutC</fullName>
    </recommendedName>
</protein>